<evidence type="ECO:0000256" key="1">
    <source>
        <dbReference type="ARBA" id="ARBA00023002"/>
    </source>
</evidence>
<dbReference type="SUPFAM" id="SSF51430">
    <property type="entry name" value="NAD(P)-linked oxidoreductase"/>
    <property type="match status" value="1"/>
</dbReference>
<dbReference type="InterPro" id="IPR023210">
    <property type="entry name" value="NADP_OxRdtase_dom"/>
</dbReference>
<dbReference type="Gene3D" id="3.20.20.100">
    <property type="entry name" value="NADP-dependent oxidoreductase domain"/>
    <property type="match status" value="1"/>
</dbReference>
<evidence type="ECO:0000313" key="4">
    <source>
        <dbReference type="Proteomes" id="UP000799779"/>
    </source>
</evidence>
<dbReference type="OrthoDB" id="416253at2759"/>
<feature type="domain" description="NADP-dependent oxidoreductase" evidence="2">
    <location>
        <begin position="90"/>
        <end position="217"/>
    </location>
</feature>
<dbReference type="PRINTS" id="PR00069">
    <property type="entry name" value="ALDKETRDTASE"/>
</dbReference>
<dbReference type="InterPro" id="IPR020471">
    <property type="entry name" value="AKR"/>
</dbReference>
<organism evidence="3 4">
    <name type="scientific">Amniculicola lignicola CBS 123094</name>
    <dbReference type="NCBI Taxonomy" id="1392246"/>
    <lineage>
        <taxon>Eukaryota</taxon>
        <taxon>Fungi</taxon>
        <taxon>Dikarya</taxon>
        <taxon>Ascomycota</taxon>
        <taxon>Pezizomycotina</taxon>
        <taxon>Dothideomycetes</taxon>
        <taxon>Pleosporomycetidae</taxon>
        <taxon>Pleosporales</taxon>
        <taxon>Amniculicolaceae</taxon>
        <taxon>Amniculicola</taxon>
    </lineage>
</organism>
<proteinExistence type="predicted"/>
<protein>
    <submittedName>
        <fullName evidence="3">Aldo/keto reductase</fullName>
    </submittedName>
</protein>
<keyword evidence="1" id="KW-0560">Oxidoreductase</keyword>
<dbReference type="PANTHER" id="PTHR43827:SF13">
    <property type="entry name" value="ALDO_KETO REDUCTASE FAMILY PROTEIN"/>
    <property type="match status" value="1"/>
</dbReference>
<reference evidence="3" key="1">
    <citation type="journal article" date="2020" name="Stud. Mycol.">
        <title>101 Dothideomycetes genomes: a test case for predicting lifestyles and emergence of pathogens.</title>
        <authorList>
            <person name="Haridas S."/>
            <person name="Albert R."/>
            <person name="Binder M."/>
            <person name="Bloem J."/>
            <person name="Labutti K."/>
            <person name="Salamov A."/>
            <person name="Andreopoulos B."/>
            <person name="Baker S."/>
            <person name="Barry K."/>
            <person name="Bills G."/>
            <person name="Bluhm B."/>
            <person name="Cannon C."/>
            <person name="Castanera R."/>
            <person name="Culley D."/>
            <person name="Daum C."/>
            <person name="Ezra D."/>
            <person name="Gonzalez J."/>
            <person name="Henrissat B."/>
            <person name="Kuo A."/>
            <person name="Liang C."/>
            <person name="Lipzen A."/>
            <person name="Lutzoni F."/>
            <person name="Magnuson J."/>
            <person name="Mondo S."/>
            <person name="Nolan M."/>
            <person name="Ohm R."/>
            <person name="Pangilinan J."/>
            <person name="Park H.-J."/>
            <person name="Ramirez L."/>
            <person name="Alfaro M."/>
            <person name="Sun H."/>
            <person name="Tritt A."/>
            <person name="Yoshinaga Y."/>
            <person name="Zwiers L.-H."/>
            <person name="Turgeon B."/>
            <person name="Goodwin S."/>
            <person name="Spatafora J."/>
            <person name="Crous P."/>
            <person name="Grigoriev I."/>
        </authorList>
    </citation>
    <scope>NUCLEOTIDE SEQUENCE</scope>
    <source>
        <strain evidence="3">CBS 123094</strain>
    </source>
</reference>
<sequence length="230" mass="25978">MPATLPAHNSPRHIPRLGFGLVAIRESKVPSSELFVALEILYAGVDVDITYKIIKEGVQRLTGENEYMDLFSIHSPNGGKENRRLIWEVNYGIQHIEEMRAFATTWLPVVNQIKVLTPIHMHPWCQQRGIVEYCKTNDITIEAYCPDAPSKKAHDKTLQCVAEKHTRTPSQVLVRWSLHKGYVSLPKSDDAIEVVTNAQVFDFNLDEEDMAVLDSLDQGNKGAMVRAVEN</sequence>
<keyword evidence="4" id="KW-1185">Reference proteome</keyword>
<dbReference type="PANTHER" id="PTHR43827">
    <property type="entry name" value="2,5-DIKETO-D-GLUCONIC ACID REDUCTASE"/>
    <property type="match status" value="1"/>
</dbReference>
<evidence type="ECO:0000259" key="2">
    <source>
        <dbReference type="Pfam" id="PF00248"/>
    </source>
</evidence>
<dbReference type="GO" id="GO:0016491">
    <property type="term" value="F:oxidoreductase activity"/>
    <property type="evidence" value="ECO:0007669"/>
    <property type="project" value="UniProtKB-KW"/>
</dbReference>
<gene>
    <name evidence="3" type="ORF">P154DRAFT_555452</name>
</gene>
<accession>A0A6A5WFN3</accession>
<dbReference type="AlphaFoldDB" id="A0A6A5WFN3"/>
<evidence type="ECO:0000313" key="3">
    <source>
        <dbReference type="EMBL" id="KAF1997985.1"/>
    </source>
</evidence>
<dbReference type="EMBL" id="ML977607">
    <property type="protein sequence ID" value="KAF1997985.1"/>
    <property type="molecule type" value="Genomic_DNA"/>
</dbReference>
<name>A0A6A5WFN3_9PLEO</name>
<dbReference type="InterPro" id="IPR036812">
    <property type="entry name" value="NAD(P)_OxRdtase_dom_sf"/>
</dbReference>
<dbReference type="Pfam" id="PF00248">
    <property type="entry name" value="Aldo_ket_red"/>
    <property type="match status" value="1"/>
</dbReference>
<dbReference type="Proteomes" id="UP000799779">
    <property type="component" value="Unassembled WGS sequence"/>
</dbReference>